<gene>
    <name evidence="1" type="ORF">X975_16736</name>
</gene>
<organism evidence="1 2">
    <name type="scientific">Stegodyphus mimosarum</name>
    <name type="common">African social velvet spider</name>
    <dbReference type="NCBI Taxonomy" id="407821"/>
    <lineage>
        <taxon>Eukaryota</taxon>
        <taxon>Metazoa</taxon>
        <taxon>Ecdysozoa</taxon>
        <taxon>Arthropoda</taxon>
        <taxon>Chelicerata</taxon>
        <taxon>Arachnida</taxon>
        <taxon>Araneae</taxon>
        <taxon>Araneomorphae</taxon>
        <taxon>Entelegynae</taxon>
        <taxon>Eresoidea</taxon>
        <taxon>Eresidae</taxon>
        <taxon>Stegodyphus</taxon>
    </lineage>
</organism>
<dbReference type="EMBL" id="KK115521">
    <property type="protein sequence ID" value="KFM65334.1"/>
    <property type="molecule type" value="Genomic_DNA"/>
</dbReference>
<dbReference type="Proteomes" id="UP000054359">
    <property type="component" value="Unassembled WGS sequence"/>
</dbReference>
<proteinExistence type="predicted"/>
<feature type="non-terminal residue" evidence="1">
    <location>
        <position position="56"/>
    </location>
</feature>
<evidence type="ECO:0000313" key="2">
    <source>
        <dbReference type="Proteomes" id="UP000054359"/>
    </source>
</evidence>
<reference evidence="1 2" key="1">
    <citation type="submission" date="2013-11" db="EMBL/GenBank/DDBJ databases">
        <title>Genome sequencing of Stegodyphus mimosarum.</title>
        <authorList>
            <person name="Bechsgaard J."/>
        </authorList>
    </citation>
    <scope>NUCLEOTIDE SEQUENCE [LARGE SCALE GENOMIC DNA]</scope>
</reference>
<dbReference type="AlphaFoldDB" id="A0A087TJP5"/>
<protein>
    <submittedName>
        <fullName evidence="1">Uncharacterized protein</fullName>
    </submittedName>
</protein>
<accession>A0A087TJP5</accession>
<sequence length="56" mass="6222">MIFCNWQRCLTEQSFEVGGGSKLGNETGISNLRAVVETGSCSVQKYLLHVVEQKMD</sequence>
<evidence type="ECO:0000313" key="1">
    <source>
        <dbReference type="EMBL" id="KFM65334.1"/>
    </source>
</evidence>
<name>A0A087TJP5_STEMI</name>
<keyword evidence="2" id="KW-1185">Reference proteome</keyword>